<dbReference type="AlphaFoldDB" id="A0A7H4MYR4"/>
<comment type="caution">
    <text evidence="1">The sequence shown here is derived from an EMBL/GenBank/DDBJ whole genome shotgun (WGS) entry which is preliminary data.</text>
</comment>
<dbReference type="Proteomes" id="UP000254863">
    <property type="component" value="Unassembled WGS sequence"/>
</dbReference>
<reference evidence="1 2" key="1">
    <citation type="submission" date="2018-06" db="EMBL/GenBank/DDBJ databases">
        <authorList>
            <consortium name="Pathogen Informatics"/>
            <person name="Doyle S."/>
        </authorList>
    </citation>
    <scope>NUCLEOTIDE SEQUENCE [LARGE SCALE GENOMIC DNA]</scope>
    <source>
        <strain evidence="1 2">NCTC11685</strain>
    </source>
</reference>
<name>A0A7H4MYR4_9ENTR</name>
<dbReference type="EMBL" id="UGMS01000001">
    <property type="protein sequence ID" value="STV71195.1"/>
    <property type="molecule type" value="Genomic_DNA"/>
</dbReference>
<accession>A0A7H4MYR4</accession>
<evidence type="ECO:0000313" key="2">
    <source>
        <dbReference type="Proteomes" id="UP000254863"/>
    </source>
</evidence>
<protein>
    <submittedName>
        <fullName evidence="1">Uncharacterized protein</fullName>
    </submittedName>
</protein>
<organism evidence="1 2">
    <name type="scientific">Klebsiella michiganensis</name>
    <dbReference type="NCBI Taxonomy" id="1134687"/>
    <lineage>
        <taxon>Bacteria</taxon>
        <taxon>Pseudomonadati</taxon>
        <taxon>Pseudomonadota</taxon>
        <taxon>Gammaproteobacteria</taxon>
        <taxon>Enterobacterales</taxon>
        <taxon>Enterobacteriaceae</taxon>
        <taxon>Klebsiella/Raoultella group</taxon>
        <taxon>Klebsiella</taxon>
    </lineage>
</organism>
<evidence type="ECO:0000313" key="1">
    <source>
        <dbReference type="EMBL" id="STV71195.1"/>
    </source>
</evidence>
<gene>
    <name evidence="1" type="ORF">NCTC11685_00127</name>
</gene>
<sequence length="67" mass="7268">MVTRITQIEVDGPEMLIRWAAGRGVMGDPPEKRQIDRFYPELAAGLHLPKLGRVTGPTDSAALGDPV</sequence>
<proteinExistence type="predicted"/>